<evidence type="ECO:0000313" key="3">
    <source>
        <dbReference type="Proteomes" id="UP000198984"/>
    </source>
</evidence>
<dbReference type="Proteomes" id="UP000198984">
    <property type="component" value="Unassembled WGS sequence"/>
</dbReference>
<organism evidence="2 3">
    <name type="scientific">Chitinophaga rupis</name>
    <dbReference type="NCBI Taxonomy" id="573321"/>
    <lineage>
        <taxon>Bacteria</taxon>
        <taxon>Pseudomonadati</taxon>
        <taxon>Bacteroidota</taxon>
        <taxon>Chitinophagia</taxon>
        <taxon>Chitinophagales</taxon>
        <taxon>Chitinophagaceae</taxon>
        <taxon>Chitinophaga</taxon>
    </lineage>
</organism>
<dbReference type="STRING" id="573321.SAMN04488505_10399"/>
<dbReference type="AlphaFoldDB" id="A0A1H7UT04"/>
<keyword evidence="3" id="KW-1185">Reference proteome</keyword>
<dbReference type="InterPro" id="IPR014710">
    <property type="entry name" value="RmlC-like_jellyroll"/>
</dbReference>
<dbReference type="RefSeq" id="WP_143081011.1">
    <property type="nucleotide sequence ID" value="NZ_FOBB01000003.1"/>
</dbReference>
<feature type="signal peptide" evidence="1">
    <location>
        <begin position="1"/>
        <end position="21"/>
    </location>
</feature>
<dbReference type="CDD" id="cd06989">
    <property type="entry name" value="cupin_DRT102"/>
    <property type="match status" value="1"/>
</dbReference>
<reference evidence="2 3" key="1">
    <citation type="submission" date="2016-10" db="EMBL/GenBank/DDBJ databases">
        <authorList>
            <person name="de Groot N.N."/>
        </authorList>
    </citation>
    <scope>NUCLEOTIDE SEQUENCE [LARGE SCALE GENOMIC DNA]</scope>
    <source>
        <strain evidence="2 3">DSM 21039</strain>
    </source>
</reference>
<evidence type="ECO:0000313" key="2">
    <source>
        <dbReference type="EMBL" id="SEM00112.1"/>
    </source>
</evidence>
<name>A0A1H7UT04_9BACT</name>
<dbReference type="Gene3D" id="2.60.120.10">
    <property type="entry name" value="Jelly Rolls"/>
    <property type="match status" value="1"/>
</dbReference>
<sequence length="164" mass="17529">MHTIKLSMLFLLLLFVTSANAQSDASGQLRMTQQEIINTKAAGVSAPGSSNLSAVQVIVIHGDPSKLGLYTILLKVAANTKIPAHLHPDDRMCTVVAGTWYFGYGDVFDAGKLKKLPVGSIYSEIPDQNHFAMTRSEAVIVQITGYGPSGVTYVNPADDPGKPK</sequence>
<evidence type="ECO:0000256" key="1">
    <source>
        <dbReference type="SAM" id="SignalP"/>
    </source>
</evidence>
<dbReference type="SUPFAM" id="SSF51182">
    <property type="entry name" value="RmlC-like cupins"/>
    <property type="match status" value="1"/>
</dbReference>
<gene>
    <name evidence="2" type="ORF">SAMN04488505_10399</name>
</gene>
<protein>
    <recommendedName>
        <fullName evidence="4">Cupin domain protein</fullName>
    </recommendedName>
</protein>
<feature type="chain" id="PRO_5011514039" description="Cupin domain protein" evidence="1">
    <location>
        <begin position="22"/>
        <end position="164"/>
    </location>
</feature>
<proteinExistence type="predicted"/>
<dbReference type="EMBL" id="FOBB01000003">
    <property type="protein sequence ID" value="SEM00112.1"/>
    <property type="molecule type" value="Genomic_DNA"/>
</dbReference>
<keyword evidence="1" id="KW-0732">Signal</keyword>
<evidence type="ECO:0008006" key="4">
    <source>
        <dbReference type="Google" id="ProtNLM"/>
    </source>
</evidence>
<dbReference type="InterPro" id="IPR011051">
    <property type="entry name" value="RmlC_Cupin_sf"/>
</dbReference>
<accession>A0A1H7UT04</accession>
<dbReference type="OrthoDB" id="7506908at2"/>